<comment type="caution">
    <text evidence="2">The sequence shown here is derived from an EMBL/GenBank/DDBJ whole genome shotgun (WGS) entry which is preliminary data.</text>
</comment>
<name>A0A0A2T5U0_9GAMM</name>
<dbReference type="AlphaFoldDB" id="A0A0A2T5U0"/>
<dbReference type="OrthoDB" id="5640562at2"/>
<organism evidence="2 3">
    <name type="scientific">Legionella norrlandica</name>
    <dbReference type="NCBI Taxonomy" id="1498499"/>
    <lineage>
        <taxon>Bacteria</taxon>
        <taxon>Pseudomonadati</taxon>
        <taxon>Pseudomonadota</taxon>
        <taxon>Gammaproteobacteria</taxon>
        <taxon>Legionellales</taxon>
        <taxon>Legionellaceae</taxon>
        <taxon>Legionella</taxon>
    </lineage>
</organism>
<dbReference type="Proteomes" id="UP000054422">
    <property type="component" value="Unassembled WGS sequence"/>
</dbReference>
<dbReference type="RefSeq" id="WP_035890590.1">
    <property type="nucleotide sequence ID" value="NZ_JNCF01000040.1"/>
</dbReference>
<keyword evidence="1" id="KW-1133">Transmembrane helix</keyword>
<feature type="transmembrane region" description="Helical" evidence="1">
    <location>
        <begin position="104"/>
        <end position="124"/>
    </location>
</feature>
<evidence type="ECO:0000313" key="2">
    <source>
        <dbReference type="EMBL" id="KGP62798.1"/>
    </source>
</evidence>
<keyword evidence="3" id="KW-1185">Reference proteome</keyword>
<keyword evidence="1" id="KW-0472">Membrane</keyword>
<proteinExistence type="predicted"/>
<evidence type="ECO:0000256" key="1">
    <source>
        <dbReference type="SAM" id="Phobius"/>
    </source>
</evidence>
<protein>
    <submittedName>
        <fullName evidence="2">Type IV secretion protein IcmV</fullName>
    </submittedName>
</protein>
<keyword evidence="1" id="KW-0812">Transmembrane</keyword>
<dbReference type="STRING" id="1498499.EP47_13080"/>
<accession>A0A0A2T5U0</accession>
<gene>
    <name evidence="2" type="ORF">EP47_13080</name>
</gene>
<dbReference type="NCBIfam" id="NF038219">
    <property type="entry name" value="IcmV_IVB"/>
    <property type="match status" value="1"/>
</dbReference>
<sequence>MKKKPGSRIVRVFTRIINVRKWSDWDRMKSLTMYLVNGVKRLFLPQTPTQVESFDEAVKKLKLNDADLIIKQNALFRLSIIMVIAAFGLFVYMGYQLFYGTFKAAIISLIIVLIALVLAFRYHFWYFQIKHRKLGCTIKEWYRQGLLGEKE</sequence>
<reference evidence="2 3" key="1">
    <citation type="submission" date="2014-05" db="EMBL/GenBank/DDBJ databases">
        <authorList>
            <person name="Rizzardi K."/>
            <person name="Winiecka-Krusnell J."/>
            <person name="Ramliden M."/>
            <person name="Alm E."/>
            <person name="Andersson S."/>
            <person name="Byfors S."/>
        </authorList>
    </citation>
    <scope>NUCLEOTIDE SEQUENCE [LARGE SCALE GENOMIC DNA]</scope>
    <source>
        <strain evidence="2 3">LEGN</strain>
    </source>
</reference>
<dbReference type="EMBL" id="JNCF01000040">
    <property type="protein sequence ID" value="KGP62798.1"/>
    <property type="molecule type" value="Genomic_DNA"/>
</dbReference>
<feature type="transmembrane region" description="Helical" evidence="1">
    <location>
        <begin position="78"/>
        <end position="98"/>
    </location>
</feature>
<evidence type="ECO:0000313" key="3">
    <source>
        <dbReference type="Proteomes" id="UP000054422"/>
    </source>
</evidence>